<evidence type="ECO:0000313" key="1">
    <source>
        <dbReference type="EMBL" id="CAG8699509.1"/>
    </source>
</evidence>
<protein>
    <submittedName>
        <fullName evidence="1">21322_t:CDS:1</fullName>
    </submittedName>
</protein>
<dbReference type="EMBL" id="CAJVQA010010673">
    <property type="protein sequence ID" value="CAG8699509.1"/>
    <property type="molecule type" value="Genomic_DNA"/>
</dbReference>
<comment type="caution">
    <text evidence="1">The sequence shown here is derived from an EMBL/GenBank/DDBJ whole genome shotgun (WGS) entry which is preliminary data.</text>
</comment>
<organism evidence="1 2">
    <name type="scientific">Cetraspora pellucida</name>
    <dbReference type="NCBI Taxonomy" id="1433469"/>
    <lineage>
        <taxon>Eukaryota</taxon>
        <taxon>Fungi</taxon>
        <taxon>Fungi incertae sedis</taxon>
        <taxon>Mucoromycota</taxon>
        <taxon>Glomeromycotina</taxon>
        <taxon>Glomeromycetes</taxon>
        <taxon>Diversisporales</taxon>
        <taxon>Gigasporaceae</taxon>
        <taxon>Cetraspora</taxon>
    </lineage>
</organism>
<reference evidence="1" key="1">
    <citation type="submission" date="2021-06" db="EMBL/GenBank/DDBJ databases">
        <authorList>
            <person name="Kallberg Y."/>
            <person name="Tangrot J."/>
            <person name="Rosling A."/>
        </authorList>
    </citation>
    <scope>NUCLEOTIDE SEQUENCE</scope>
    <source>
        <strain evidence="1">FL966</strain>
    </source>
</reference>
<accession>A0A9N9HPE8</accession>
<evidence type="ECO:0000313" key="2">
    <source>
        <dbReference type="Proteomes" id="UP000789759"/>
    </source>
</evidence>
<sequence>MTEAIMKKTQRNFPKEDWYSYCKRKKYVVSKYPDVQRIVNETFEVQTLDEKQISKALKFCLKILEDVSIDCNNNYEEKKIVYLVSYF</sequence>
<dbReference type="AlphaFoldDB" id="A0A9N9HPE8"/>
<proteinExistence type="predicted"/>
<keyword evidence="2" id="KW-1185">Reference proteome</keyword>
<name>A0A9N9HPE8_9GLOM</name>
<gene>
    <name evidence="1" type="ORF">CPELLU_LOCUS11744</name>
</gene>
<dbReference type="Proteomes" id="UP000789759">
    <property type="component" value="Unassembled WGS sequence"/>
</dbReference>